<name>A0ABZ3H9E5_9BACT</name>
<feature type="transmembrane region" description="Helical" evidence="8">
    <location>
        <begin position="107"/>
        <end position="126"/>
    </location>
</feature>
<keyword evidence="11" id="KW-1185">Reference proteome</keyword>
<dbReference type="Proteomes" id="UP001447842">
    <property type="component" value="Chromosome"/>
</dbReference>
<keyword evidence="5 8" id="KW-0812">Transmembrane</keyword>
<evidence type="ECO:0000256" key="7">
    <source>
        <dbReference type="ARBA" id="ARBA00023136"/>
    </source>
</evidence>
<evidence type="ECO:0000259" key="9">
    <source>
        <dbReference type="Pfam" id="PF02397"/>
    </source>
</evidence>
<evidence type="ECO:0000256" key="8">
    <source>
        <dbReference type="SAM" id="Phobius"/>
    </source>
</evidence>
<evidence type="ECO:0000256" key="2">
    <source>
        <dbReference type="ARBA" id="ARBA00006464"/>
    </source>
</evidence>
<proteinExistence type="inferred from homology"/>
<evidence type="ECO:0000256" key="4">
    <source>
        <dbReference type="ARBA" id="ARBA00022679"/>
    </source>
</evidence>
<dbReference type="GO" id="GO:0016740">
    <property type="term" value="F:transferase activity"/>
    <property type="evidence" value="ECO:0007669"/>
    <property type="project" value="UniProtKB-KW"/>
</dbReference>
<keyword evidence="3" id="KW-1003">Cell membrane</keyword>
<feature type="transmembrane region" description="Helical" evidence="8">
    <location>
        <begin position="245"/>
        <end position="266"/>
    </location>
</feature>
<evidence type="ECO:0000313" key="11">
    <source>
        <dbReference type="Proteomes" id="UP001447842"/>
    </source>
</evidence>
<evidence type="ECO:0000256" key="6">
    <source>
        <dbReference type="ARBA" id="ARBA00022989"/>
    </source>
</evidence>
<evidence type="ECO:0000256" key="5">
    <source>
        <dbReference type="ARBA" id="ARBA00022692"/>
    </source>
</evidence>
<comment type="subcellular location">
    <subcellularLocation>
        <location evidence="1">Cell membrane</location>
    </subcellularLocation>
</comment>
<protein>
    <submittedName>
        <fullName evidence="10">Sugar transferase</fullName>
    </submittedName>
</protein>
<dbReference type="InterPro" id="IPR003362">
    <property type="entry name" value="Bact_transf"/>
</dbReference>
<dbReference type="PANTHER" id="PTHR30576">
    <property type="entry name" value="COLANIC BIOSYNTHESIS UDP-GLUCOSE LIPID CARRIER TRANSFERASE"/>
    <property type="match status" value="1"/>
</dbReference>
<reference evidence="10 11" key="1">
    <citation type="submission" date="2024-03" db="EMBL/GenBank/DDBJ databases">
        <title>Sulfurimonas sp. HSL3-1.</title>
        <authorList>
            <person name="Wang S."/>
        </authorList>
    </citation>
    <scope>NUCLEOTIDE SEQUENCE [LARGE SCALE GENOMIC DNA]</scope>
    <source>
        <strain evidence="10 11">HSL3-1</strain>
    </source>
</reference>
<organism evidence="10 11">
    <name type="scientific">Sulfurimonas diazotrophicus</name>
    <dbReference type="NCBI Taxonomy" id="3131939"/>
    <lineage>
        <taxon>Bacteria</taxon>
        <taxon>Pseudomonadati</taxon>
        <taxon>Campylobacterota</taxon>
        <taxon>Epsilonproteobacteria</taxon>
        <taxon>Campylobacterales</taxon>
        <taxon>Sulfurimonadaceae</taxon>
        <taxon>Sulfurimonas</taxon>
    </lineage>
</organism>
<keyword evidence="4 10" id="KW-0808">Transferase</keyword>
<dbReference type="Pfam" id="PF02397">
    <property type="entry name" value="Bac_transf"/>
    <property type="match status" value="1"/>
</dbReference>
<keyword evidence="7 8" id="KW-0472">Membrane</keyword>
<comment type="similarity">
    <text evidence="2">Belongs to the bacterial sugar transferase family.</text>
</comment>
<evidence type="ECO:0000256" key="1">
    <source>
        <dbReference type="ARBA" id="ARBA00004236"/>
    </source>
</evidence>
<dbReference type="EMBL" id="CP147920">
    <property type="protein sequence ID" value="XAU14814.1"/>
    <property type="molecule type" value="Genomic_DNA"/>
</dbReference>
<feature type="transmembrane region" description="Helical" evidence="8">
    <location>
        <begin position="12"/>
        <end position="30"/>
    </location>
</feature>
<evidence type="ECO:0000313" key="10">
    <source>
        <dbReference type="EMBL" id="XAU14814.1"/>
    </source>
</evidence>
<gene>
    <name evidence="10" type="ORF">WCY31_11290</name>
</gene>
<keyword evidence="6 8" id="KW-1133">Transmembrane helix</keyword>
<sequence>MREDSARLVLMLFDAAGVYVSIVLAYVFVWWLEEDLNAVPGDLSHYTDKLIVYILVILTFITLKLYRYRRDFWDETRLILKGLILSFFMVLSVLALNKSVADYSDGIIILSYVFMSFVLPSTKFVLKRYWNVFGLWPKKASVISGNSKIGDIIFGNRYLGYVKTSPAHSDVVFMDTSGNAKDHIEARLSKLVRQKKKIIFIPLLNSFDYTRAGIVNVFNARTNMIVLENALQKRSNIILKNSSDVVMSILLLPLLVPVFALIAFLIKREEPKGSVFFKQERLGKNGRTFVCYKFRSMREDGDKVLEQYLQTHPEEVENYQVYHKYENDPRITKIGAFLRRTSLDELPQIINVLRSEMSLIGPRPYMLNEKAKIGADIDLVLAVKPGISGLWQVSGRSDVDFHSRVAMDVYYTRNWRLWMDFVIFFKTIKTVLVREGAS</sequence>
<dbReference type="RefSeq" id="WP_345972447.1">
    <property type="nucleotide sequence ID" value="NZ_CP147920.1"/>
</dbReference>
<feature type="transmembrane region" description="Helical" evidence="8">
    <location>
        <begin position="50"/>
        <end position="66"/>
    </location>
</feature>
<feature type="domain" description="Bacterial sugar transferase" evidence="9">
    <location>
        <begin position="240"/>
        <end position="432"/>
    </location>
</feature>
<evidence type="ECO:0000256" key="3">
    <source>
        <dbReference type="ARBA" id="ARBA00022475"/>
    </source>
</evidence>
<accession>A0ABZ3H9E5</accession>
<dbReference type="PANTHER" id="PTHR30576:SF4">
    <property type="entry name" value="UNDECAPRENYL-PHOSPHATE GALACTOSE PHOSPHOTRANSFERASE"/>
    <property type="match status" value="1"/>
</dbReference>
<feature type="transmembrane region" description="Helical" evidence="8">
    <location>
        <begin position="78"/>
        <end position="95"/>
    </location>
</feature>